<reference evidence="2 3" key="1">
    <citation type="submission" date="2015-04" db="EMBL/GenBank/DDBJ databases">
        <title>Microcin producing Clostridium sp. JC272T.</title>
        <authorList>
            <person name="Jyothsna T."/>
            <person name="Sasikala C."/>
            <person name="Ramana C."/>
        </authorList>
    </citation>
    <scope>NUCLEOTIDE SEQUENCE [LARGE SCALE GENOMIC DNA]</scope>
    <source>
        <strain evidence="2 3">JC272</strain>
    </source>
</reference>
<gene>
    <name evidence="2" type="ORF">VN21_11880</name>
</gene>
<feature type="transmembrane region" description="Helical" evidence="1">
    <location>
        <begin position="134"/>
        <end position="153"/>
    </location>
</feature>
<comment type="caution">
    <text evidence="2">The sequence shown here is derived from an EMBL/GenBank/DDBJ whole genome shotgun (WGS) entry which is preliminary data.</text>
</comment>
<proteinExistence type="predicted"/>
<keyword evidence="3" id="KW-1185">Reference proteome</keyword>
<evidence type="ECO:0000256" key="1">
    <source>
        <dbReference type="SAM" id="Phobius"/>
    </source>
</evidence>
<feature type="transmembrane region" description="Helical" evidence="1">
    <location>
        <begin position="20"/>
        <end position="40"/>
    </location>
</feature>
<feature type="transmembrane region" description="Helical" evidence="1">
    <location>
        <begin position="204"/>
        <end position="226"/>
    </location>
</feature>
<evidence type="ECO:0000313" key="2">
    <source>
        <dbReference type="EMBL" id="KKY00836.1"/>
    </source>
</evidence>
<dbReference type="OrthoDB" id="9813172at2"/>
<accession>A0A0M3DFD3</accession>
<sequence>MNKFHYFFRTSIERNNFSNFGVIHLILLGITLLGIVIIINKKRENRLFELFIGIALLIQQTTLYLWYLKGNYHFVQEGLPLFHCRIAIILISIGMIFKKDFMMKMGSYWGVFGAISALLFPGLDPFVFPHMTQFSYFIGHILLLWGSIYLLNVKKVGMSKIDFKKVFIITNLYHIAMFNINNLINSNYAYMKSSPIGIGNKLNPILYGFIVMMIFNSILSLEYFALNNKKESIVEECYEMELIKI</sequence>
<dbReference type="NCBIfam" id="TIGR02206">
    <property type="entry name" value="intg_mem_TP0381"/>
    <property type="match status" value="1"/>
</dbReference>
<dbReference type="Proteomes" id="UP000034407">
    <property type="component" value="Unassembled WGS sequence"/>
</dbReference>
<dbReference type="PATRIC" id="fig|1629550.3.peg.1840"/>
<evidence type="ECO:0000313" key="3">
    <source>
        <dbReference type="Proteomes" id="UP000034407"/>
    </source>
</evidence>
<evidence type="ECO:0008006" key="4">
    <source>
        <dbReference type="Google" id="ProtNLM"/>
    </source>
</evidence>
<dbReference type="RefSeq" id="WP_046823473.1">
    <property type="nucleotide sequence ID" value="NZ_JBCLWQ010000002.1"/>
</dbReference>
<dbReference type="InterPro" id="IPR011737">
    <property type="entry name" value="CHP02206_TP0381"/>
</dbReference>
<feature type="transmembrane region" description="Helical" evidence="1">
    <location>
        <begin position="79"/>
        <end position="97"/>
    </location>
</feature>
<keyword evidence="1" id="KW-1133">Transmembrane helix</keyword>
<feature type="transmembrane region" description="Helical" evidence="1">
    <location>
        <begin position="47"/>
        <end position="67"/>
    </location>
</feature>
<keyword evidence="1" id="KW-0812">Transmembrane</keyword>
<keyword evidence="1" id="KW-0472">Membrane</keyword>
<feature type="transmembrane region" description="Helical" evidence="1">
    <location>
        <begin position="109"/>
        <end position="128"/>
    </location>
</feature>
<dbReference type="Pfam" id="PF14808">
    <property type="entry name" value="TMEM164"/>
    <property type="match status" value="1"/>
</dbReference>
<name>A0A0M3DFD3_9FIRM</name>
<organism evidence="2 3">
    <name type="scientific">Paraclostridium benzoelyticum</name>
    <dbReference type="NCBI Taxonomy" id="1629550"/>
    <lineage>
        <taxon>Bacteria</taxon>
        <taxon>Bacillati</taxon>
        <taxon>Bacillota</taxon>
        <taxon>Clostridia</taxon>
        <taxon>Peptostreptococcales</taxon>
        <taxon>Peptostreptococcaceae</taxon>
        <taxon>Paraclostridium</taxon>
    </lineage>
</organism>
<dbReference type="EMBL" id="LBBT01000240">
    <property type="protein sequence ID" value="KKY00836.1"/>
    <property type="molecule type" value="Genomic_DNA"/>
</dbReference>
<feature type="transmembrane region" description="Helical" evidence="1">
    <location>
        <begin position="165"/>
        <end position="184"/>
    </location>
</feature>
<dbReference type="AlphaFoldDB" id="A0A0M3DFD3"/>
<protein>
    <recommendedName>
        <fullName evidence="4">TIGR02206 family membrane protein</fullName>
    </recommendedName>
</protein>